<dbReference type="GO" id="GO:0016747">
    <property type="term" value="F:acyltransferase activity, transferring groups other than amino-acyl groups"/>
    <property type="evidence" value="ECO:0007669"/>
    <property type="project" value="TreeGrafter"/>
</dbReference>
<evidence type="ECO:0000313" key="3">
    <source>
        <dbReference type="Proteomes" id="UP001303115"/>
    </source>
</evidence>
<sequence length="478" mass="51135">MASSSHTVVLPPLDQYMPRIYTNLFLVFDTVDPSHAVDKLKAGLQTLNQRLPYLKGRVFATDGGRVALRWCPTDKEVELQEMPIQGTVLFGTSLKTLQDEGAPLHYFPPSLSPLARVADLRSDSGAPVFAVNHTVLDGGLVVGISVQHNVMDGTGVVELIRFWAACTQPDPTDAATPTPDPDEPLHRSPLLRLATGHITQNQHQAQPPRLSFSDLLARHPEFTLPSNSPPPATLPGAPLPKGTSKIFTFATSKLEAVKATLQSTTDTKRTAETTNSVLCATIWSCITRVRAARRGQQGPGAVHSKLGFAINGRARLDPSGQTLSTRPFLGNVNLYGLAAMSVSDLEHATTSYENLAAVVQAIAGAIQRVTPGHVAEVMELVEQAPDAGALMPGWSSFHSADVTVTSWANMGVYGADFGEGVGRPELMRVPEMQADGFAIVLPRKRAEGVAGCIEVVLVLHPEDVAALEGDAVWMGYLA</sequence>
<dbReference type="PANTHER" id="PTHR31642">
    <property type="entry name" value="TRICHOTHECENE 3-O-ACETYLTRANSFERASE"/>
    <property type="match status" value="1"/>
</dbReference>
<protein>
    <submittedName>
        <fullName evidence="2">Trichothecene 3-O-acetyltransferase</fullName>
    </submittedName>
</protein>
<gene>
    <name evidence="2" type="ORF">C8A01DRAFT_35964</name>
</gene>
<evidence type="ECO:0000256" key="1">
    <source>
        <dbReference type="ARBA" id="ARBA00022679"/>
    </source>
</evidence>
<dbReference type="AlphaFoldDB" id="A0AAN6PFF2"/>
<name>A0AAN6PFF2_9PEZI</name>
<evidence type="ECO:0000313" key="2">
    <source>
        <dbReference type="EMBL" id="KAK4039999.1"/>
    </source>
</evidence>
<dbReference type="Proteomes" id="UP001303115">
    <property type="component" value="Unassembled WGS sequence"/>
</dbReference>
<organism evidence="2 3">
    <name type="scientific">Parachaetomium inaequale</name>
    <dbReference type="NCBI Taxonomy" id="2588326"/>
    <lineage>
        <taxon>Eukaryota</taxon>
        <taxon>Fungi</taxon>
        <taxon>Dikarya</taxon>
        <taxon>Ascomycota</taxon>
        <taxon>Pezizomycotina</taxon>
        <taxon>Sordariomycetes</taxon>
        <taxon>Sordariomycetidae</taxon>
        <taxon>Sordariales</taxon>
        <taxon>Chaetomiaceae</taxon>
        <taxon>Parachaetomium</taxon>
    </lineage>
</organism>
<dbReference type="EMBL" id="MU854386">
    <property type="protein sequence ID" value="KAK4039999.1"/>
    <property type="molecule type" value="Genomic_DNA"/>
</dbReference>
<comment type="caution">
    <text evidence="2">The sequence shown here is derived from an EMBL/GenBank/DDBJ whole genome shotgun (WGS) entry which is preliminary data.</text>
</comment>
<dbReference type="InterPro" id="IPR023213">
    <property type="entry name" value="CAT-like_dom_sf"/>
</dbReference>
<dbReference type="InterPro" id="IPR050317">
    <property type="entry name" value="Plant_Fungal_Acyltransferase"/>
</dbReference>
<accession>A0AAN6PFF2</accession>
<proteinExistence type="predicted"/>
<dbReference type="Gene3D" id="3.30.559.10">
    <property type="entry name" value="Chloramphenicol acetyltransferase-like domain"/>
    <property type="match status" value="2"/>
</dbReference>
<dbReference type="PANTHER" id="PTHR31642:SF310">
    <property type="entry name" value="FATTY ALCOHOL:CAFFEOYL-COA ACYLTRANSFERASE"/>
    <property type="match status" value="1"/>
</dbReference>
<dbReference type="Pfam" id="PF02458">
    <property type="entry name" value="Transferase"/>
    <property type="match status" value="1"/>
</dbReference>
<keyword evidence="3" id="KW-1185">Reference proteome</keyword>
<reference evidence="3" key="1">
    <citation type="journal article" date="2023" name="Mol. Phylogenet. Evol.">
        <title>Genome-scale phylogeny and comparative genomics of the fungal order Sordariales.</title>
        <authorList>
            <person name="Hensen N."/>
            <person name="Bonometti L."/>
            <person name="Westerberg I."/>
            <person name="Brannstrom I.O."/>
            <person name="Guillou S."/>
            <person name="Cros-Aarteil S."/>
            <person name="Calhoun S."/>
            <person name="Haridas S."/>
            <person name="Kuo A."/>
            <person name="Mondo S."/>
            <person name="Pangilinan J."/>
            <person name="Riley R."/>
            <person name="LaButti K."/>
            <person name="Andreopoulos B."/>
            <person name="Lipzen A."/>
            <person name="Chen C."/>
            <person name="Yan M."/>
            <person name="Daum C."/>
            <person name="Ng V."/>
            <person name="Clum A."/>
            <person name="Steindorff A."/>
            <person name="Ohm R.A."/>
            <person name="Martin F."/>
            <person name="Silar P."/>
            <person name="Natvig D.O."/>
            <person name="Lalanne C."/>
            <person name="Gautier V."/>
            <person name="Ament-Velasquez S.L."/>
            <person name="Kruys A."/>
            <person name="Hutchinson M.I."/>
            <person name="Powell A.J."/>
            <person name="Barry K."/>
            <person name="Miller A.N."/>
            <person name="Grigoriev I.V."/>
            <person name="Debuchy R."/>
            <person name="Gladieux P."/>
            <person name="Hiltunen Thoren M."/>
            <person name="Johannesson H."/>
        </authorList>
    </citation>
    <scope>NUCLEOTIDE SEQUENCE [LARGE SCALE GENOMIC DNA]</scope>
    <source>
        <strain evidence="3">CBS 284.82</strain>
    </source>
</reference>
<keyword evidence="1" id="KW-0808">Transferase</keyword>